<dbReference type="PANTHER" id="PTHR24567">
    <property type="entry name" value="CRP FAMILY TRANSCRIPTIONAL REGULATORY PROTEIN"/>
    <property type="match status" value="1"/>
</dbReference>
<dbReference type="CDD" id="cd00038">
    <property type="entry name" value="CAP_ED"/>
    <property type="match status" value="1"/>
</dbReference>
<dbReference type="Pfam" id="PF00027">
    <property type="entry name" value="cNMP_binding"/>
    <property type="match status" value="1"/>
</dbReference>
<dbReference type="SMART" id="SM00100">
    <property type="entry name" value="cNMP"/>
    <property type="match status" value="1"/>
</dbReference>
<name>A0A316FYT4_9GAMM</name>
<feature type="domain" description="Cyclic nucleotide-binding" evidence="1">
    <location>
        <begin position="23"/>
        <end position="144"/>
    </location>
</feature>
<dbReference type="InterPro" id="IPR018490">
    <property type="entry name" value="cNMP-bd_dom_sf"/>
</dbReference>
<reference evidence="2 3" key="1">
    <citation type="submission" date="2018-05" db="EMBL/GenBank/DDBJ databases">
        <title>Genomic Encyclopedia of Type Strains, Phase IV (KMG-IV): sequencing the most valuable type-strain genomes for metagenomic binning, comparative biology and taxonomic classification.</title>
        <authorList>
            <person name="Goeker M."/>
        </authorList>
    </citation>
    <scope>NUCLEOTIDE SEQUENCE [LARGE SCALE GENOMIC DNA]</scope>
    <source>
        <strain evidence="2 3">DSM 25350</strain>
    </source>
</reference>
<dbReference type="InterPro" id="IPR050397">
    <property type="entry name" value="Env_Response_Regulators"/>
</dbReference>
<dbReference type="Proteomes" id="UP000245790">
    <property type="component" value="Unassembled WGS sequence"/>
</dbReference>
<keyword evidence="3" id="KW-1185">Reference proteome</keyword>
<sequence>MDTSNFFDYSTESSVTSQEGLVLLKDATEQDWDTLLSFTSTQRFKAGDYLIVAGDEADSLFLIAEGELEVLISVGRNKAQKRLTMITAGSVIGEQSFLDEQPRSLTCRAHTDGELYRLNRSNFMVLSAKHPALARNLLLDLGKIISLRLRQTTEFLAQGNR</sequence>
<dbReference type="InterPro" id="IPR000595">
    <property type="entry name" value="cNMP-bd_dom"/>
</dbReference>
<dbReference type="Gene3D" id="2.60.120.10">
    <property type="entry name" value="Jelly Rolls"/>
    <property type="match status" value="1"/>
</dbReference>
<evidence type="ECO:0000259" key="1">
    <source>
        <dbReference type="PROSITE" id="PS50042"/>
    </source>
</evidence>
<dbReference type="SUPFAM" id="SSF51206">
    <property type="entry name" value="cAMP-binding domain-like"/>
    <property type="match status" value="1"/>
</dbReference>
<dbReference type="PROSITE" id="PS50042">
    <property type="entry name" value="CNMP_BINDING_3"/>
    <property type="match status" value="1"/>
</dbReference>
<accession>A0A316FYT4</accession>
<evidence type="ECO:0000313" key="3">
    <source>
        <dbReference type="Proteomes" id="UP000245790"/>
    </source>
</evidence>
<dbReference type="RefSeq" id="WP_109761870.1">
    <property type="nucleotide sequence ID" value="NZ_QGGU01000002.1"/>
</dbReference>
<protein>
    <recommendedName>
        <fullName evidence="1">Cyclic nucleotide-binding domain-containing protein</fullName>
    </recommendedName>
</protein>
<dbReference type="PANTHER" id="PTHR24567:SF74">
    <property type="entry name" value="HTH-TYPE TRANSCRIPTIONAL REGULATOR ARCR"/>
    <property type="match status" value="1"/>
</dbReference>
<dbReference type="EMBL" id="QGGU01000002">
    <property type="protein sequence ID" value="PWK53811.1"/>
    <property type="molecule type" value="Genomic_DNA"/>
</dbReference>
<gene>
    <name evidence="2" type="ORF">C8D97_102201</name>
</gene>
<dbReference type="PROSITE" id="PS00888">
    <property type="entry name" value="CNMP_BINDING_1"/>
    <property type="match status" value="1"/>
</dbReference>
<organism evidence="2 3">
    <name type="scientific">Pleionea mediterranea</name>
    <dbReference type="NCBI Taxonomy" id="523701"/>
    <lineage>
        <taxon>Bacteria</taxon>
        <taxon>Pseudomonadati</taxon>
        <taxon>Pseudomonadota</taxon>
        <taxon>Gammaproteobacteria</taxon>
        <taxon>Oceanospirillales</taxon>
        <taxon>Pleioneaceae</taxon>
        <taxon>Pleionea</taxon>
    </lineage>
</organism>
<dbReference type="OrthoDB" id="8565101at2"/>
<evidence type="ECO:0000313" key="2">
    <source>
        <dbReference type="EMBL" id="PWK53811.1"/>
    </source>
</evidence>
<dbReference type="AlphaFoldDB" id="A0A316FYT4"/>
<dbReference type="InterPro" id="IPR018488">
    <property type="entry name" value="cNMP-bd_CS"/>
</dbReference>
<proteinExistence type="predicted"/>
<dbReference type="InterPro" id="IPR014710">
    <property type="entry name" value="RmlC-like_jellyroll"/>
</dbReference>
<dbReference type="GO" id="GO:0005829">
    <property type="term" value="C:cytosol"/>
    <property type="evidence" value="ECO:0007669"/>
    <property type="project" value="TreeGrafter"/>
</dbReference>
<comment type="caution">
    <text evidence="2">The sequence shown here is derived from an EMBL/GenBank/DDBJ whole genome shotgun (WGS) entry which is preliminary data.</text>
</comment>
<dbReference type="GO" id="GO:0003700">
    <property type="term" value="F:DNA-binding transcription factor activity"/>
    <property type="evidence" value="ECO:0007669"/>
    <property type="project" value="TreeGrafter"/>
</dbReference>